<accession>A0A7J8SCT5</accession>
<keyword evidence="10" id="KW-0472">Membrane</keyword>
<evidence type="ECO:0000256" key="7">
    <source>
        <dbReference type="ARBA" id="ARBA00043997"/>
    </source>
</evidence>
<dbReference type="GO" id="GO:0046872">
    <property type="term" value="F:metal ion binding"/>
    <property type="evidence" value="ECO:0007669"/>
    <property type="project" value="UniProtKB-KW"/>
</dbReference>
<dbReference type="InterPro" id="IPR044861">
    <property type="entry name" value="IPNS-like_FE2OG_OXY"/>
</dbReference>
<comment type="pathway">
    <text evidence="2">Hormone biosynthesis.</text>
</comment>
<keyword evidence="4 9" id="KW-0560">Oxidoreductase</keyword>
<sequence>MIPNNLIIACNGSLLPIFNATLSPSCPTSTYTVFLMDSTHLLSSPLEIQDQTLVDHHNSSIGSSFLQNQTNVPKEFLWPKVDLVNAHQELLEPLVDLERFFRGDELAIQQSAKVIRAACLTHGCFQVINHGVDSHLINAAYYHLNRFFHLPLSHKLRARRATTAGLNTLSYSGAHSDRFSSNLPWKETLTFRVHENPKESSVVDLFKSSLGDDFEEMGLVSLLLLLLLLLLLKKFLVYITYQKYCEGMKSLALAVMEILAISLGVDRLHYKNYFQDGGSIMRCNYYPPCPEPGLTFGTGPHCDATSLTILHQDEVGGLEIFANNKWQIVRPRQDALVINIGETFTALTNGRYKSCLHRAVVNSERARKSLVYFVCPREDKVVRPPEDLVQGDQLPRAYPDFTWSDFLHFTQNYYRADAHTLHSFIKWLSSSNPIHHNR</sequence>
<dbReference type="GO" id="GO:0009686">
    <property type="term" value="P:gibberellin biosynthetic process"/>
    <property type="evidence" value="ECO:0007669"/>
    <property type="project" value="UniProtKB-ARBA"/>
</dbReference>
<evidence type="ECO:0000256" key="10">
    <source>
        <dbReference type="SAM" id="Phobius"/>
    </source>
</evidence>
<gene>
    <name evidence="12" type="ORF">Godav_009343</name>
</gene>
<dbReference type="AlphaFoldDB" id="A0A7J8SCT5"/>
<keyword evidence="10" id="KW-0812">Transmembrane</keyword>
<proteinExistence type="inferred from homology"/>
<evidence type="ECO:0000256" key="1">
    <source>
        <dbReference type="ARBA" id="ARBA00001961"/>
    </source>
</evidence>
<evidence type="ECO:0000256" key="8">
    <source>
        <dbReference type="ARBA" id="ARBA00050508"/>
    </source>
</evidence>
<keyword evidence="10" id="KW-1133">Transmembrane helix</keyword>
<dbReference type="InterPro" id="IPR026992">
    <property type="entry name" value="DIOX_N"/>
</dbReference>
<evidence type="ECO:0000259" key="11">
    <source>
        <dbReference type="PROSITE" id="PS51471"/>
    </source>
</evidence>
<feature type="transmembrane region" description="Helical" evidence="10">
    <location>
        <begin position="217"/>
        <end position="239"/>
    </location>
</feature>
<keyword evidence="3 9" id="KW-0479">Metal-binding</keyword>
<dbReference type="InterPro" id="IPR050231">
    <property type="entry name" value="Iron_ascorbate_oxido_reductase"/>
</dbReference>
<protein>
    <recommendedName>
        <fullName evidence="11">Fe2OG dioxygenase domain-containing protein</fullName>
    </recommendedName>
</protein>
<evidence type="ECO:0000256" key="4">
    <source>
        <dbReference type="ARBA" id="ARBA00023002"/>
    </source>
</evidence>
<name>A0A7J8SCT5_GOSDV</name>
<comment type="cofactor">
    <cofactor evidence="1">
        <name>L-ascorbate</name>
        <dbReference type="ChEBI" id="CHEBI:38290"/>
    </cofactor>
</comment>
<evidence type="ECO:0000256" key="9">
    <source>
        <dbReference type="RuleBase" id="RU003682"/>
    </source>
</evidence>
<evidence type="ECO:0000256" key="2">
    <source>
        <dbReference type="ARBA" id="ARBA00004972"/>
    </source>
</evidence>
<comment type="similarity">
    <text evidence="7">Belongs to the iron/ascorbate-dependent oxidoreductase family. GA20OX subfamily.</text>
</comment>
<dbReference type="PRINTS" id="PR00682">
    <property type="entry name" value="IPNSYNTHASE"/>
</dbReference>
<keyword evidence="5 9" id="KW-0408">Iron</keyword>
<dbReference type="PANTHER" id="PTHR47990">
    <property type="entry name" value="2-OXOGLUTARATE (2OG) AND FE(II)-DEPENDENT OXYGENASE SUPERFAMILY PROTEIN-RELATED"/>
    <property type="match status" value="1"/>
</dbReference>
<dbReference type="Pfam" id="PF03171">
    <property type="entry name" value="2OG-FeII_Oxy"/>
    <property type="match status" value="1"/>
</dbReference>
<evidence type="ECO:0000313" key="13">
    <source>
        <dbReference type="Proteomes" id="UP000593561"/>
    </source>
</evidence>
<evidence type="ECO:0000256" key="6">
    <source>
        <dbReference type="ARBA" id="ARBA00037909"/>
    </source>
</evidence>
<dbReference type="PROSITE" id="PS51471">
    <property type="entry name" value="FE2OG_OXY"/>
    <property type="match status" value="1"/>
</dbReference>
<evidence type="ECO:0000313" key="12">
    <source>
        <dbReference type="EMBL" id="MBA0623908.1"/>
    </source>
</evidence>
<dbReference type="Pfam" id="PF14226">
    <property type="entry name" value="DIOX_N"/>
    <property type="match status" value="1"/>
</dbReference>
<dbReference type="EMBL" id="JABFAC010000009">
    <property type="protein sequence ID" value="MBA0623908.1"/>
    <property type="molecule type" value="Genomic_DNA"/>
</dbReference>
<comment type="caution">
    <text evidence="12">The sequence shown here is derived from an EMBL/GenBank/DDBJ whole genome shotgun (WGS) entry which is preliminary data.</text>
</comment>
<keyword evidence="13" id="KW-1185">Reference proteome</keyword>
<dbReference type="GO" id="GO:0045544">
    <property type="term" value="F:gibberellin 20-oxidase activity"/>
    <property type="evidence" value="ECO:0007669"/>
    <property type="project" value="UniProtKB-ARBA"/>
</dbReference>
<dbReference type="Proteomes" id="UP000593561">
    <property type="component" value="Unassembled WGS sequence"/>
</dbReference>
<dbReference type="InterPro" id="IPR027443">
    <property type="entry name" value="IPNS-like_sf"/>
</dbReference>
<dbReference type="SUPFAM" id="SSF51197">
    <property type="entry name" value="Clavaminate synthase-like"/>
    <property type="match status" value="1"/>
</dbReference>
<comment type="pathway">
    <text evidence="6">Plant hormone biosynthesis; gibberellin biosynthesis.</text>
</comment>
<dbReference type="InterPro" id="IPR005123">
    <property type="entry name" value="Oxoglu/Fe-dep_dioxygenase_dom"/>
</dbReference>
<dbReference type="FunFam" id="2.60.120.330:FF:000003">
    <property type="entry name" value="Gibberellin 20 oxidase 2"/>
    <property type="match status" value="1"/>
</dbReference>
<evidence type="ECO:0000256" key="3">
    <source>
        <dbReference type="ARBA" id="ARBA00022723"/>
    </source>
</evidence>
<organism evidence="12 13">
    <name type="scientific">Gossypium davidsonii</name>
    <name type="common">Davidson's cotton</name>
    <name type="synonym">Gossypium klotzschianum subsp. davidsonii</name>
    <dbReference type="NCBI Taxonomy" id="34287"/>
    <lineage>
        <taxon>Eukaryota</taxon>
        <taxon>Viridiplantae</taxon>
        <taxon>Streptophyta</taxon>
        <taxon>Embryophyta</taxon>
        <taxon>Tracheophyta</taxon>
        <taxon>Spermatophyta</taxon>
        <taxon>Magnoliopsida</taxon>
        <taxon>eudicotyledons</taxon>
        <taxon>Gunneridae</taxon>
        <taxon>Pentapetalae</taxon>
        <taxon>rosids</taxon>
        <taxon>malvids</taxon>
        <taxon>Malvales</taxon>
        <taxon>Malvaceae</taxon>
        <taxon>Malvoideae</taxon>
        <taxon>Gossypium</taxon>
    </lineage>
</organism>
<comment type="catalytic activity">
    <reaction evidence="8">
        <text>gibberellin A12 + 2 2-oxoglutarate + 3 O2 + H(+) = gibberellin A9 + 2 succinate + 3 CO2 + 2 H2O</text>
        <dbReference type="Rhea" id="RHEA:60772"/>
        <dbReference type="ChEBI" id="CHEBI:15377"/>
        <dbReference type="ChEBI" id="CHEBI:15378"/>
        <dbReference type="ChEBI" id="CHEBI:15379"/>
        <dbReference type="ChEBI" id="CHEBI:16526"/>
        <dbReference type="ChEBI" id="CHEBI:16810"/>
        <dbReference type="ChEBI" id="CHEBI:30031"/>
        <dbReference type="ChEBI" id="CHEBI:58627"/>
        <dbReference type="ChEBI" id="CHEBI:73255"/>
    </reaction>
    <physiologicalReaction direction="left-to-right" evidence="8">
        <dbReference type="Rhea" id="RHEA:60773"/>
    </physiologicalReaction>
</comment>
<feature type="domain" description="Fe2OG dioxygenase" evidence="11">
    <location>
        <begin position="277"/>
        <end position="376"/>
    </location>
</feature>
<reference evidence="12 13" key="1">
    <citation type="journal article" date="2019" name="Genome Biol. Evol.">
        <title>Insights into the evolution of the New World diploid cottons (Gossypium, subgenus Houzingenia) based on genome sequencing.</title>
        <authorList>
            <person name="Grover C.E."/>
            <person name="Arick M.A. 2nd"/>
            <person name="Thrash A."/>
            <person name="Conover J.L."/>
            <person name="Sanders W.S."/>
            <person name="Peterson D.G."/>
            <person name="Frelichowski J.E."/>
            <person name="Scheffler J.A."/>
            <person name="Scheffler B.E."/>
            <person name="Wendel J.F."/>
        </authorList>
    </citation>
    <scope>NUCLEOTIDE SEQUENCE [LARGE SCALE GENOMIC DNA]</scope>
    <source>
        <strain evidence="12">27</strain>
        <tissue evidence="12">Leaf</tissue>
    </source>
</reference>
<evidence type="ECO:0000256" key="5">
    <source>
        <dbReference type="ARBA" id="ARBA00023004"/>
    </source>
</evidence>
<dbReference type="Gene3D" id="2.60.120.330">
    <property type="entry name" value="B-lactam Antibiotic, Isopenicillin N Synthase, Chain"/>
    <property type="match status" value="1"/>
</dbReference>